<dbReference type="PATRIC" id="fig|111780.3.peg.2742"/>
<dbReference type="STRING" id="111780.Sta7437_2638"/>
<dbReference type="GO" id="GO:0008124">
    <property type="term" value="F:4-alpha-hydroxytetrahydrobiopterin dehydratase activity"/>
    <property type="evidence" value="ECO:0007669"/>
    <property type="project" value="UniProtKB-UniRule"/>
</dbReference>
<gene>
    <name evidence="5" type="ordered locus">Sta7437_2638</name>
</gene>
<dbReference type="SUPFAM" id="SSF55248">
    <property type="entry name" value="PCD-like"/>
    <property type="match status" value="1"/>
</dbReference>
<dbReference type="eggNOG" id="COG2154">
    <property type="taxonomic scope" value="Bacteria"/>
</dbReference>
<keyword evidence="3 4" id="KW-0456">Lyase</keyword>
<comment type="catalytic activity">
    <reaction evidence="1 4">
        <text>(4aS,6R)-4a-hydroxy-L-erythro-5,6,7,8-tetrahydrobiopterin = (6R)-L-erythro-6,7-dihydrobiopterin + H2O</text>
        <dbReference type="Rhea" id="RHEA:11920"/>
        <dbReference type="ChEBI" id="CHEBI:15377"/>
        <dbReference type="ChEBI" id="CHEBI:15642"/>
        <dbReference type="ChEBI" id="CHEBI:43120"/>
        <dbReference type="EC" id="4.2.1.96"/>
    </reaction>
</comment>
<evidence type="ECO:0000256" key="3">
    <source>
        <dbReference type="ARBA" id="ARBA00023239"/>
    </source>
</evidence>
<dbReference type="InterPro" id="IPR036428">
    <property type="entry name" value="PCD_sf"/>
</dbReference>
<dbReference type="AlphaFoldDB" id="K9XUF8"/>
<dbReference type="HAMAP" id="MF_00434">
    <property type="entry name" value="Pterin_4_alpha"/>
    <property type="match status" value="1"/>
</dbReference>
<dbReference type="HOGENOM" id="CLU_081974_4_0_3"/>
<proteinExistence type="inferred from homology"/>
<keyword evidence="6" id="KW-1185">Reference proteome</keyword>
<sequence length="126" mass="14056">MFLLSQKILKFLVAFGVTLLLFNNIKIVKANAETMLMNQTEINQQIQSLSGWTTDGKKITRTFKFKDFVDAIAFVNKLVEPAEAAGHHPDLSISYNKVTVNLTTHDAGGITQKDFDLAQQITQLAE</sequence>
<dbReference type="Gene3D" id="3.30.1360.20">
    <property type="entry name" value="Transcriptional coactivator/pterin dehydratase"/>
    <property type="match status" value="1"/>
</dbReference>
<dbReference type="EMBL" id="CP003653">
    <property type="protein sequence ID" value="AFZ36168.1"/>
    <property type="molecule type" value="Genomic_DNA"/>
</dbReference>
<dbReference type="Pfam" id="PF01329">
    <property type="entry name" value="Pterin_4a"/>
    <property type="match status" value="1"/>
</dbReference>
<dbReference type="PANTHER" id="PTHR12599">
    <property type="entry name" value="PTERIN-4-ALPHA-CARBINOLAMINE DEHYDRATASE"/>
    <property type="match status" value="1"/>
</dbReference>
<accession>K9XUF8</accession>
<evidence type="ECO:0000313" key="6">
    <source>
        <dbReference type="Proteomes" id="UP000010473"/>
    </source>
</evidence>
<dbReference type="Proteomes" id="UP000010473">
    <property type="component" value="Chromosome"/>
</dbReference>
<dbReference type="GO" id="GO:0006729">
    <property type="term" value="P:tetrahydrobiopterin biosynthetic process"/>
    <property type="evidence" value="ECO:0007669"/>
    <property type="project" value="InterPro"/>
</dbReference>
<dbReference type="EC" id="4.2.1.96" evidence="4"/>
<protein>
    <recommendedName>
        <fullName evidence="4">Putative pterin-4-alpha-carbinolamine dehydratase</fullName>
        <shortName evidence="4">PHS</shortName>
        <ecNumber evidence="4">4.2.1.96</ecNumber>
    </recommendedName>
    <alternativeName>
        <fullName evidence="4">4-alpha-hydroxy-tetrahydropterin dehydratase</fullName>
    </alternativeName>
    <alternativeName>
        <fullName evidence="4">Pterin carbinolamine dehydratase</fullName>
        <shortName evidence="4">PCD</shortName>
    </alternativeName>
</protein>
<organism evidence="5 6">
    <name type="scientific">Stanieria cyanosphaera (strain ATCC 29371 / PCC 7437)</name>
    <dbReference type="NCBI Taxonomy" id="111780"/>
    <lineage>
        <taxon>Bacteria</taxon>
        <taxon>Bacillati</taxon>
        <taxon>Cyanobacteriota</taxon>
        <taxon>Cyanophyceae</taxon>
        <taxon>Pleurocapsales</taxon>
        <taxon>Dermocarpellaceae</taxon>
        <taxon>Stanieria</taxon>
    </lineage>
</organism>
<dbReference type="KEGG" id="scs:Sta7437_2638"/>
<dbReference type="PANTHER" id="PTHR12599:SF0">
    <property type="entry name" value="PTERIN-4-ALPHA-CARBINOLAMINE DEHYDRATASE"/>
    <property type="match status" value="1"/>
</dbReference>
<reference evidence="6" key="1">
    <citation type="journal article" date="2013" name="Proc. Natl. Acad. Sci. U.S.A.">
        <title>Improving the coverage of the cyanobacterial phylum using diversity-driven genome sequencing.</title>
        <authorList>
            <person name="Shih P.M."/>
            <person name="Wu D."/>
            <person name="Latifi A."/>
            <person name="Axen S.D."/>
            <person name="Fewer D.P."/>
            <person name="Talla E."/>
            <person name="Calteau A."/>
            <person name="Cai F."/>
            <person name="Tandeau de Marsac N."/>
            <person name="Rippka R."/>
            <person name="Herdman M."/>
            <person name="Sivonen K."/>
            <person name="Coursin T."/>
            <person name="Laurent T."/>
            <person name="Goodwin L."/>
            <person name="Nolan M."/>
            <person name="Davenport K.W."/>
            <person name="Han C.S."/>
            <person name="Rubin E.M."/>
            <person name="Eisen J.A."/>
            <person name="Woyke T."/>
            <person name="Gugger M."/>
            <person name="Kerfeld C.A."/>
        </authorList>
    </citation>
    <scope>NUCLEOTIDE SEQUENCE [LARGE SCALE GENOMIC DNA]</scope>
    <source>
        <strain evidence="6">ATCC 29371 / PCC 7437</strain>
    </source>
</reference>
<evidence type="ECO:0000256" key="4">
    <source>
        <dbReference type="HAMAP-Rule" id="MF_00434"/>
    </source>
</evidence>
<evidence type="ECO:0000256" key="2">
    <source>
        <dbReference type="ARBA" id="ARBA00006472"/>
    </source>
</evidence>
<name>K9XUF8_STAC7</name>
<comment type="similarity">
    <text evidence="2 4">Belongs to the pterin-4-alpha-carbinolamine dehydratase family.</text>
</comment>
<dbReference type="NCBIfam" id="NF002017">
    <property type="entry name" value="PRK00823.1-2"/>
    <property type="match status" value="1"/>
</dbReference>
<dbReference type="CDD" id="cd00488">
    <property type="entry name" value="PCD_DCoH"/>
    <property type="match status" value="1"/>
</dbReference>
<evidence type="ECO:0000313" key="5">
    <source>
        <dbReference type="EMBL" id="AFZ36168.1"/>
    </source>
</evidence>
<evidence type="ECO:0000256" key="1">
    <source>
        <dbReference type="ARBA" id="ARBA00001554"/>
    </source>
</evidence>
<dbReference type="InterPro" id="IPR001533">
    <property type="entry name" value="Pterin_deHydtase"/>
</dbReference>